<reference evidence="5 6" key="1">
    <citation type="journal article" date="2023" name="Plants (Basel)">
        <title>Bridging the Gap: Combining Genomics and Transcriptomics Approaches to Understand Stylosanthes scabra, an Orphan Legume from the Brazilian Caatinga.</title>
        <authorList>
            <person name="Ferreira-Neto J.R.C."/>
            <person name="da Silva M.D."/>
            <person name="Binneck E."/>
            <person name="de Melo N.F."/>
            <person name="da Silva R.H."/>
            <person name="de Melo A.L.T.M."/>
            <person name="Pandolfi V."/>
            <person name="Bustamante F.O."/>
            <person name="Brasileiro-Vidal A.C."/>
            <person name="Benko-Iseppon A.M."/>
        </authorList>
    </citation>
    <scope>NUCLEOTIDE SEQUENCE [LARGE SCALE GENOMIC DNA]</scope>
    <source>
        <tissue evidence="5">Leaves</tissue>
    </source>
</reference>
<feature type="non-terminal residue" evidence="5">
    <location>
        <position position="1"/>
    </location>
</feature>
<comment type="similarity">
    <text evidence="1">Belongs to the universal ribosomal protein uL6 family.</text>
</comment>
<dbReference type="PANTHER" id="PTHR11655:SF16">
    <property type="entry name" value="60S RIBOSOMAL PROTEIN L9"/>
    <property type="match status" value="1"/>
</dbReference>
<dbReference type="Pfam" id="PF00347">
    <property type="entry name" value="Ribosomal_L6"/>
    <property type="match status" value="1"/>
</dbReference>
<dbReference type="Gene3D" id="3.90.930.12">
    <property type="entry name" value="Ribosomal protein L6, alpha-beta domain"/>
    <property type="match status" value="1"/>
</dbReference>
<evidence type="ECO:0000313" key="6">
    <source>
        <dbReference type="Proteomes" id="UP001341840"/>
    </source>
</evidence>
<dbReference type="Proteomes" id="UP001341840">
    <property type="component" value="Unassembled WGS sequence"/>
</dbReference>
<dbReference type="InterPro" id="IPR036789">
    <property type="entry name" value="Ribosomal_uL6-like_a/b-dom_sf"/>
</dbReference>
<comment type="caution">
    <text evidence="5">The sequence shown here is derived from an EMBL/GenBank/DDBJ whole genome shotgun (WGS) entry which is preliminary data.</text>
</comment>
<dbReference type="InterPro" id="IPR020040">
    <property type="entry name" value="Ribosomal_uL6_a/b-dom"/>
</dbReference>
<sequence length="262" mass="28588">KPPSIPSFVEPVVTLHPPLSLSLPIIRRARDLLQSHPPPRHLHHSRRSLRRRSLFTNLRCAPSVAAPSVVAPPVAPETTVNPSSLTNSFDLRFALERERRKNASSPLPPSTLTSMAAPSVNSNLRRGSFCQPHLHRVLFSSIGAPSAAASCSLIFTAVAAPSVALLSSRFHRCSNLHKPSFPFLSIVVPIGVYAHFPINASISNNNASIEIRNFLGEKKVRKVDMLEGFSVVRSEKVKDELILDGNDIELVSLSCALINQVI</sequence>
<evidence type="ECO:0000256" key="2">
    <source>
        <dbReference type="ARBA" id="ARBA00022980"/>
    </source>
</evidence>
<evidence type="ECO:0000256" key="1">
    <source>
        <dbReference type="ARBA" id="ARBA00009356"/>
    </source>
</evidence>
<keyword evidence="3" id="KW-0687">Ribonucleoprotein</keyword>
<gene>
    <name evidence="5" type="ORF">PIB30_089242</name>
</gene>
<dbReference type="PANTHER" id="PTHR11655">
    <property type="entry name" value="60S/50S RIBOSOMAL PROTEIN L6/L9"/>
    <property type="match status" value="1"/>
</dbReference>
<keyword evidence="6" id="KW-1185">Reference proteome</keyword>
<dbReference type="SUPFAM" id="SSF56053">
    <property type="entry name" value="Ribosomal protein L6"/>
    <property type="match status" value="1"/>
</dbReference>
<protein>
    <recommendedName>
        <fullName evidence="4">Large ribosomal subunit protein uL6 alpha-beta domain-containing protein</fullName>
    </recommendedName>
</protein>
<accession>A0ABU6QWC6</accession>
<organism evidence="5 6">
    <name type="scientific">Stylosanthes scabra</name>
    <dbReference type="NCBI Taxonomy" id="79078"/>
    <lineage>
        <taxon>Eukaryota</taxon>
        <taxon>Viridiplantae</taxon>
        <taxon>Streptophyta</taxon>
        <taxon>Embryophyta</taxon>
        <taxon>Tracheophyta</taxon>
        <taxon>Spermatophyta</taxon>
        <taxon>Magnoliopsida</taxon>
        <taxon>eudicotyledons</taxon>
        <taxon>Gunneridae</taxon>
        <taxon>Pentapetalae</taxon>
        <taxon>rosids</taxon>
        <taxon>fabids</taxon>
        <taxon>Fabales</taxon>
        <taxon>Fabaceae</taxon>
        <taxon>Papilionoideae</taxon>
        <taxon>50 kb inversion clade</taxon>
        <taxon>dalbergioids sensu lato</taxon>
        <taxon>Dalbergieae</taxon>
        <taxon>Pterocarpus clade</taxon>
        <taxon>Stylosanthes</taxon>
    </lineage>
</organism>
<name>A0ABU6QWC6_9FABA</name>
<proteinExistence type="inferred from homology"/>
<feature type="domain" description="Large ribosomal subunit protein uL6 alpha-beta" evidence="4">
    <location>
        <begin position="196"/>
        <end position="261"/>
    </location>
</feature>
<dbReference type="InterPro" id="IPR000702">
    <property type="entry name" value="Ribosomal_uL6-like"/>
</dbReference>
<evidence type="ECO:0000259" key="4">
    <source>
        <dbReference type="Pfam" id="PF00347"/>
    </source>
</evidence>
<evidence type="ECO:0000313" key="5">
    <source>
        <dbReference type="EMBL" id="MED6115309.1"/>
    </source>
</evidence>
<dbReference type="EMBL" id="JASCZI010001659">
    <property type="protein sequence ID" value="MED6115309.1"/>
    <property type="molecule type" value="Genomic_DNA"/>
</dbReference>
<evidence type="ECO:0000256" key="3">
    <source>
        <dbReference type="ARBA" id="ARBA00023274"/>
    </source>
</evidence>
<keyword evidence="2" id="KW-0689">Ribosomal protein</keyword>